<dbReference type="Pfam" id="PF00072">
    <property type="entry name" value="Response_reg"/>
    <property type="match status" value="1"/>
</dbReference>
<reference evidence="10 11" key="1">
    <citation type="journal article" date="2018" name="Sci. Adv.">
        <title>Multi-heme cytochromes provide a pathway for survival in energy-limited environments.</title>
        <authorList>
            <person name="Deng X."/>
            <person name="Dohmae N."/>
            <person name="Nealson K.H."/>
            <person name="Hashimoto K."/>
            <person name="Okamoto A."/>
        </authorList>
    </citation>
    <scope>NUCLEOTIDE SEQUENCE [LARGE SCALE GENOMIC DNA]</scope>
    <source>
        <strain evidence="10 11">IS5</strain>
    </source>
</reference>
<dbReference type="SUPFAM" id="SSF52172">
    <property type="entry name" value="CheY-like"/>
    <property type="match status" value="1"/>
</dbReference>
<dbReference type="SUPFAM" id="SSF55874">
    <property type="entry name" value="ATPase domain of HSP90 chaperone/DNA topoisomerase II/histidine kinase"/>
    <property type="match status" value="1"/>
</dbReference>
<feature type="transmembrane region" description="Helical" evidence="5">
    <location>
        <begin position="352"/>
        <end position="374"/>
    </location>
</feature>
<keyword evidence="11" id="KW-1185">Reference proteome</keyword>
<protein>
    <recommendedName>
        <fullName evidence="2">histidine kinase</fullName>
        <ecNumber evidence="2">2.7.13.3</ecNumber>
    </recommendedName>
</protein>
<dbReference type="OrthoDB" id="9813024at2"/>
<dbReference type="Pfam" id="PF00512">
    <property type="entry name" value="HisKA"/>
    <property type="match status" value="1"/>
</dbReference>
<evidence type="ECO:0000259" key="9">
    <source>
        <dbReference type="PROSITE" id="PS50113"/>
    </source>
</evidence>
<keyword evidence="6" id="KW-0732">Signal</keyword>
<dbReference type="CDD" id="cd00082">
    <property type="entry name" value="HisKA"/>
    <property type="match status" value="1"/>
</dbReference>
<feature type="domain" description="Response regulatory" evidence="8">
    <location>
        <begin position="770"/>
        <end position="885"/>
    </location>
</feature>
<dbReference type="SMART" id="SM00387">
    <property type="entry name" value="HATPase_c"/>
    <property type="match status" value="1"/>
</dbReference>
<keyword evidence="3 4" id="KW-0597">Phosphoprotein</keyword>
<evidence type="ECO:0000259" key="7">
    <source>
        <dbReference type="PROSITE" id="PS50109"/>
    </source>
</evidence>
<dbReference type="Pfam" id="PF02518">
    <property type="entry name" value="HATPase_c"/>
    <property type="match status" value="1"/>
</dbReference>
<dbReference type="PRINTS" id="PR00344">
    <property type="entry name" value="BCTRLSENSOR"/>
</dbReference>
<dbReference type="CDD" id="cd00156">
    <property type="entry name" value="REC"/>
    <property type="match status" value="1"/>
</dbReference>
<feature type="domain" description="Histidine kinase" evidence="7">
    <location>
        <begin position="528"/>
        <end position="750"/>
    </location>
</feature>
<dbReference type="InterPro" id="IPR003661">
    <property type="entry name" value="HisK_dim/P_dom"/>
</dbReference>
<dbReference type="SMART" id="SM00448">
    <property type="entry name" value="REC"/>
    <property type="match status" value="1"/>
</dbReference>
<dbReference type="SUPFAM" id="SSF55785">
    <property type="entry name" value="PYP-like sensor domain (PAS domain)"/>
    <property type="match status" value="1"/>
</dbReference>
<dbReference type="Gene3D" id="3.30.565.10">
    <property type="entry name" value="Histidine kinase-like ATPase, C-terminal domain"/>
    <property type="match status" value="1"/>
</dbReference>
<dbReference type="InterPro" id="IPR001789">
    <property type="entry name" value="Sig_transdc_resp-reg_receiver"/>
</dbReference>
<dbReference type="EMBL" id="AP017378">
    <property type="protein sequence ID" value="BBD10013.1"/>
    <property type="molecule type" value="Genomic_DNA"/>
</dbReference>
<dbReference type="InterPro" id="IPR036097">
    <property type="entry name" value="HisK_dim/P_sf"/>
</dbReference>
<keyword evidence="10" id="KW-0808">Transferase</keyword>
<gene>
    <name evidence="10" type="ORF">DFE_3287</name>
</gene>
<dbReference type="PANTHER" id="PTHR43065:SF42">
    <property type="entry name" value="TWO-COMPONENT SENSOR PPRA"/>
    <property type="match status" value="1"/>
</dbReference>
<dbReference type="EC" id="2.7.13.3" evidence="2"/>
<evidence type="ECO:0000256" key="2">
    <source>
        <dbReference type="ARBA" id="ARBA00012438"/>
    </source>
</evidence>
<evidence type="ECO:0000313" key="10">
    <source>
        <dbReference type="EMBL" id="BBD10013.1"/>
    </source>
</evidence>
<keyword evidence="10" id="KW-0418">Kinase</keyword>
<proteinExistence type="predicted"/>
<keyword evidence="5" id="KW-0472">Membrane</keyword>
<dbReference type="RefSeq" id="WP_126381022.1">
    <property type="nucleotide sequence ID" value="NZ_AP017378.1"/>
</dbReference>
<evidence type="ECO:0000256" key="5">
    <source>
        <dbReference type="SAM" id="Phobius"/>
    </source>
</evidence>
<feature type="modified residue" description="4-aspartylphosphate" evidence="4">
    <location>
        <position position="821"/>
    </location>
</feature>
<name>A0A2Z6B3I0_9BACT</name>
<dbReference type="InterPro" id="IPR000700">
    <property type="entry name" value="PAS-assoc_C"/>
</dbReference>
<dbReference type="InterPro" id="IPR011006">
    <property type="entry name" value="CheY-like_superfamily"/>
</dbReference>
<feature type="domain" description="PAC" evidence="9">
    <location>
        <begin position="463"/>
        <end position="515"/>
    </location>
</feature>
<dbReference type="KEGG" id="dfl:DFE_3287"/>
<dbReference type="Pfam" id="PF08448">
    <property type="entry name" value="PAS_4"/>
    <property type="match status" value="1"/>
</dbReference>
<dbReference type="InterPro" id="IPR000014">
    <property type="entry name" value="PAS"/>
</dbReference>
<organism evidence="10 11">
    <name type="scientific">Desulfovibrio ferrophilus</name>
    <dbReference type="NCBI Taxonomy" id="241368"/>
    <lineage>
        <taxon>Bacteria</taxon>
        <taxon>Pseudomonadati</taxon>
        <taxon>Thermodesulfobacteriota</taxon>
        <taxon>Desulfovibrionia</taxon>
        <taxon>Desulfovibrionales</taxon>
        <taxon>Desulfovibrionaceae</taxon>
        <taxon>Desulfovibrio</taxon>
    </lineage>
</organism>
<dbReference type="PROSITE" id="PS50109">
    <property type="entry name" value="HIS_KIN"/>
    <property type="match status" value="1"/>
</dbReference>
<feature type="signal peptide" evidence="6">
    <location>
        <begin position="1"/>
        <end position="21"/>
    </location>
</feature>
<sequence length="892" mass="98577">MKRLLLACLAVTVLLVSSAWASGGAEAPETSGVSSSQLRANILILNSYHYGYPWSDEIVRGLREGFSPFPGIELQVEYMDFKRYELAHLAPLLVDLYARKFSDKKFDLIVVSDNNAFSFIRQYGELLFPGLPVIFCGVNDFDPALIEGRNITGIVENYDVGDTLELALNQHPGKKRLVVIGDRSNTGTAIMNQVKQAESQFANRLSFEYWTKYDLDEIMSRAAQADDDTFFYFIPFYTEINGRFYSAQQLLDLVYQSTVAPIYSSWEFLLGHGIVGGKLLSGEEHGRQTAALSMRIITGESAADIPVITKATTLYRFDYDVLVSQGIPVGLLPEGSTLINEPKAFYELDKQVFWTIMVSFMLLLVTTVFLYFNIIRRRAVELRMQDQLSFQEILMDTIPHLVCWKDRQLNYLGANRYFMEFFGVADPARKTTIGHIVSPLHREFIDWTNRLDRRVVLSEKPLTGLKRGVPNAAGEQRQLEIKKVPLRDKSGGVVGTLTTAEDVTRAANLEKQLLQSQKMEAIGTLAGGIAHDFNNILTSIINSTELALMDVDGQTPAGQDLERSLKAAQRGSGLVKQILTFSRPSKEGFAPIKIQGVVSEAVALLRASLPRNIQVETHVTEDLPLCVADPNQINQILMNLCTNAFQAMRETGGHLSVSLGEVGVWGDDAEIRNIEPGRYVKLTVADSGPGISPEVVDKIFDPFFTTKGKAEGTGLGLAVVLGIVRGHRGSIEVESSPGHTAFTALFPEALGDEVQPVTPILPEFIPGAGHLLFVEDDEDQYETIPRVLETLGYSVTPARNAAEALEIVAGDPDGFDLVITDFDMPGLNGLELARRLAYDLPGVPVVMITGRERAVDHASALDNVSRIVLKPYDRNTIAQAIREVLTNHESRD</sequence>
<dbReference type="PROSITE" id="PS50113">
    <property type="entry name" value="PAC"/>
    <property type="match status" value="1"/>
</dbReference>
<feature type="chain" id="PRO_5016396301" description="histidine kinase" evidence="6">
    <location>
        <begin position="22"/>
        <end position="892"/>
    </location>
</feature>
<dbReference type="InterPro" id="IPR003594">
    <property type="entry name" value="HATPase_dom"/>
</dbReference>
<dbReference type="SMART" id="SM00388">
    <property type="entry name" value="HisKA"/>
    <property type="match status" value="1"/>
</dbReference>
<dbReference type="PROSITE" id="PS50110">
    <property type="entry name" value="RESPONSE_REGULATORY"/>
    <property type="match status" value="1"/>
</dbReference>
<evidence type="ECO:0000259" key="8">
    <source>
        <dbReference type="PROSITE" id="PS50110"/>
    </source>
</evidence>
<dbReference type="Gene3D" id="1.10.287.130">
    <property type="match status" value="1"/>
</dbReference>
<evidence type="ECO:0000256" key="3">
    <source>
        <dbReference type="ARBA" id="ARBA00022553"/>
    </source>
</evidence>
<dbReference type="PANTHER" id="PTHR43065">
    <property type="entry name" value="SENSOR HISTIDINE KINASE"/>
    <property type="match status" value="1"/>
</dbReference>
<accession>A0A2Z6B3I0</accession>
<dbReference type="InterPro" id="IPR013656">
    <property type="entry name" value="PAS_4"/>
</dbReference>
<dbReference type="InterPro" id="IPR005467">
    <property type="entry name" value="His_kinase_dom"/>
</dbReference>
<dbReference type="InterPro" id="IPR004358">
    <property type="entry name" value="Sig_transdc_His_kin-like_C"/>
</dbReference>
<comment type="catalytic activity">
    <reaction evidence="1">
        <text>ATP + protein L-histidine = ADP + protein N-phospho-L-histidine.</text>
        <dbReference type="EC" id="2.7.13.3"/>
    </reaction>
</comment>
<evidence type="ECO:0000256" key="6">
    <source>
        <dbReference type="SAM" id="SignalP"/>
    </source>
</evidence>
<keyword evidence="5" id="KW-1133">Transmembrane helix</keyword>
<evidence type="ECO:0000256" key="4">
    <source>
        <dbReference type="PROSITE-ProRule" id="PRU00169"/>
    </source>
</evidence>
<evidence type="ECO:0000256" key="1">
    <source>
        <dbReference type="ARBA" id="ARBA00000085"/>
    </source>
</evidence>
<dbReference type="AlphaFoldDB" id="A0A2Z6B3I0"/>
<keyword evidence="5" id="KW-0812">Transmembrane</keyword>
<evidence type="ECO:0000313" key="11">
    <source>
        <dbReference type="Proteomes" id="UP000269883"/>
    </source>
</evidence>
<dbReference type="Proteomes" id="UP000269883">
    <property type="component" value="Chromosome"/>
</dbReference>
<dbReference type="InterPro" id="IPR036890">
    <property type="entry name" value="HATPase_C_sf"/>
</dbReference>
<dbReference type="Gene3D" id="3.30.450.20">
    <property type="entry name" value="PAS domain"/>
    <property type="match status" value="1"/>
</dbReference>
<dbReference type="GO" id="GO:0000155">
    <property type="term" value="F:phosphorelay sensor kinase activity"/>
    <property type="evidence" value="ECO:0007669"/>
    <property type="project" value="InterPro"/>
</dbReference>
<dbReference type="Gene3D" id="3.40.50.2300">
    <property type="match status" value="2"/>
</dbReference>
<dbReference type="InterPro" id="IPR035965">
    <property type="entry name" value="PAS-like_dom_sf"/>
</dbReference>
<dbReference type="SUPFAM" id="SSF47384">
    <property type="entry name" value="Homodimeric domain of signal transducing histidine kinase"/>
    <property type="match status" value="1"/>
</dbReference>
<dbReference type="NCBIfam" id="TIGR00229">
    <property type="entry name" value="sensory_box"/>
    <property type="match status" value="1"/>
</dbReference>